<dbReference type="HOGENOM" id="CLU_2277812_0_0_1"/>
<protein>
    <submittedName>
        <fullName evidence="1">Unplaced genomic scaffold GYMLUscaffold_149, whole genome shotgun sequence</fullName>
    </submittedName>
</protein>
<gene>
    <name evidence="1" type="ORF">GYMLUDRAFT_440319</name>
</gene>
<evidence type="ECO:0000313" key="1">
    <source>
        <dbReference type="EMBL" id="KIK50544.1"/>
    </source>
</evidence>
<sequence>MIHDKILCIHTNHPPSTFGLDSRTSRLAGWQAKLFCSLPLTSTLRIGWGMARPRIMGSCPMFVDGMGISSFSSFSSGKKSKKRKRKRSLLQFYTPSAPLIRC</sequence>
<dbReference type="EMBL" id="KN834897">
    <property type="protein sequence ID" value="KIK50544.1"/>
    <property type="molecule type" value="Genomic_DNA"/>
</dbReference>
<name>A0A0D0BMA7_9AGAR</name>
<reference evidence="1 2" key="1">
    <citation type="submission" date="2014-04" db="EMBL/GenBank/DDBJ databases">
        <title>Evolutionary Origins and Diversification of the Mycorrhizal Mutualists.</title>
        <authorList>
            <consortium name="DOE Joint Genome Institute"/>
            <consortium name="Mycorrhizal Genomics Consortium"/>
            <person name="Kohler A."/>
            <person name="Kuo A."/>
            <person name="Nagy L.G."/>
            <person name="Floudas D."/>
            <person name="Copeland A."/>
            <person name="Barry K.W."/>
            <person name="Cichocki N."/>
            <person name="Veneault-Fourrey C."/>
            <person name="LaButti K."/>
            <person name="Lindquist E.A."/>
            <person name="Lipzen A."/>
            <person name="Lundell T."/>
            <person name="Morin E."/>
            <person name="Murat C."/>
            <person name="Riley R."/>
            <person name="Ohm R."/>
            <person name="Sun H."/>
            <person name="Tunlid A."/>
            <person name="Henrissat B."/>
            <person name="Grigoriev I.V."/>
            <person name="Hibbett D.S."/>
            <person name="Martin F."/>
        </authorList>
    </citation>
    <scope>NUCLEOTIDE SEQUENCE [LARGE SCALE GENOMIC DNA]</scope>
    <source>
        <strain evidence="1 2">FD-317 M1</strain>
    </source>
</reference>
<keyword evidence="2" id="KW-1185">Reference proteome</keyword>
<organism evidence="1 2">
    <name type="scientific">Collybiopsis luxurians FD-317 M1</name>
    <dbReference type="NCBI Taxonomy" id="944289"/>
    <lineage>
        <taxon>Eukaryota</taxon>
        <taxon>Fungi</taxon>
        <taxon>Dikarya</taxon>
        <taxon>Basidiomycota</taxon>
        <taxon>Agaricomycotina</taxon>
        <taxon>Agaricomycetes</taxon>
        <taxon>Agaricomycetidae</taxon>
        <taxon>Agaricales</taxon>
        <taxon>Marasmiineae</taxon>
        <taxon>Omphalotaceae</taxon>
        <taxon>Collybiopsis</taxon>
        <taxon>Collybiopsis luxurians</taxon>
    </lineage>
</organism>
<accession>A0A0D0BMA7</accession>
<dbReference type="AlphaFoldDB" id="A0A0D0BMA7"/>
<proteinExistence type="predicted"/>
<evidence type="ECO:0000313" key="2">
    <source>
        <dbReference type="Proteomes" id="UP000053593"/>
    </source>
</evidence>
<dbReference type="Proteomes" id="UP000053593">
    <property type="component" value="Unassembled WGS sequence"/>
</dbReference>